<comment type="caution">
    <text evidence="2">The sequence shown here is derived from an EMBL/GenBank/DDBJ whole genome shotgun (WGS) entry which is preliminary data.</text>
</comment>
<keyword evidence="3" id="KW-1185">Reference proteome</keyword>
<feature type="domain" description="Copper amine oxidase-like N-terminal" evidence="1">
    <location>
        <begin position="40"/>
        <end position="142"/>
    </location>
</feature>
<dbReference type="SUPFAM" id="SSF55383">
    <property type="entry name" value="Copper amine oxidase, domain N"/>
    <property type="match status" value="2"/>
</dbReference>
<gene>
    <name evidence="2" type="ORF">ACFYKT_08860</name>
</gene>
<reference evidence="2 3" key="1">
    <citation type="submission" date="2024-08" db="EMBL/GenBank/DDBJ databases">
        <title>Two novel Cytobacillus novel species.</title>
        <authorList>
            <person name="Liu G."/>
        </authorList>
    </citation>
    <scope>NUCLEOTIDE SEQUENCE [LARGE SCALE GENOMIC DNA]</scope>
    <source>
        <strain evidence="2 3">FJAT-53684</strain>
    </source>
</reference>
<evidence type="ECO:0000313" key="2">
    <source>
        <dbReference type="EMBL" id="MFE8696446.1"/>
    </source>
</evidence>
<evidence type="ECO:0000313" key="3">
    <source>
        <dbReference type="Proteomes" id="UP001601058"/>
    </source>
</evidence>
<dbReference type="RefSeq" id="WP_389218447.1">
    <property type="nucleotide sequence ID" value="NZ_JBIACJ010000004.1"/>
</dbReference>
<organism evidence="2 3">
    <name type="scientific">Cytobacillus mangrovibacter</name>
    <dbReference type="NCBI Taxonomy" id="3299024"/>
    <lineage>
        <taxon>Bacteria</taxon>
        <taxon>Bacillati</taxon>
        <taxon>Bacillota</taxon>
        <taxon>Bacilli</taxon>
        <taxon>Bacillales</taxon>
        <taxon>Bacillaceae</taxon>
        <taxon>Cytobacillus</taxon>
    </lineage>
</organism>
<proteinExistence type="predicted"/>
<name>A0ABW6JX28_9BACI</name>
<dbReference type="InterPro" id="IPR036582">
    <property type="entry name" value="Mao_N_sf"/>
</dbReference>
<dbReference type="InterPro" id="IPR012854">
    <property type="entry name" value="Cu_amine_oxidase-like_N"/>
</dbReference>
<dbReference type="Proteomes" id="UP001601058">
    <property type="component" value="Unassembled WGS sequence"/>
</dbReference>
<dbReference type="Gene3D" id="3.30.457.10">
    <property type="entry name" value="Copper amine oxidase-like, N-terminal domain"/>
    <property type="match status" value="2"/>
</dbReference>
<feature type="domain" description="Copper amine oxidase-like N-terminal" evidence="1">
    <location>
        <begin position="170"/>
        <end position="276"/>
    </location>
</feature>
<sequence length="634" mass="70621">MKSKWKVLSMITAFVLIFDLMMPLVGAKAATAPKEIEIILDGEKLKSDVAPIMKDYRVLVPFRVILESLGTTVQWNSNGTITSKSENSTIELKVDSKTAYVNGEKVTLDVAPTIVKGRTLVPLRFVSENNDATVGWYPDLSRVTVTKSNKDGSTNPPKPPVQPQTYSLYFNDKKVNTELLPFIKNGRVYVALESFIPAMQSEINWYNLGDRMVIQLDDVEVLIYADKNYVLINGEPVSVTEQPIKHKDAFYVPLSFVKETFGGISQYNQATKTVYIKINKAEFSSEFLPIEQVSIVRPVNVPTTVFAGNRRLMVSDNPEMLTSRTVPRDEETLWTDEVHSDKSTLDHRVYGWHVNMLKKKVNIGITIENLSSTNEIEVSNVKGIDFNTSNGWYHHDVGLPMAEAVLTNKMKTIQLDNPIVKENETTLIQSFELEEEFLIGFLQDLTVRKVSGSGDLNYKIRTVVSQSNSNLTFINDDPVQVDRENLHPRGVWEGSQLQTTLPTYDVGSGEKAFSISNGVTDNLMVGESSLSGSPFDLVRNPGHFGATYKVKIPFANFTGQSKTVRVRIAARGGRYNGAVKVNNQVYLIPTLQPSVEVANIIDHRVYSGSSELELEIMHSGGASLPIAIDLITID</sequence>
<protein>
    <submittedName>
        <fullName evidence="2">Copper amine oxidase N-terminal domain-containing protein</fullName>
    </submittedName>
</protein>
<evidence type="ECO:0000259" key="1">
    <source>
        <dbReference type="Pfam" id="PF07833"/>
    </source>
</evidence>
<dbReference type="Pfam" id="PF07833">
    <property type="entry name" value="Cu_amine_oxidN1"/>
    <property type="match status" value="2"/>
</dbReference>
<accession>A0ABW6JX28</accession>
<dbReference type="EMBL" id="JBIACJ010000004">
    <property type="protein sequence ID" value="MFE8696446.1"/>
    <property type="molecule type" value="Genomic_DNA"/>
</dbReference>